<keyword evidence="5" id="KW-0520">NAD</keyword>
<keyword evidence="3" id="KW-0479">Metal-binding</keyword>
<proteinExistence type="predicted"/>
<comment type="caution">
    <text evidence="8">The sequence shown here is derived from an EMBL/GenBank/DDBJ whole genome shotgun (WGS) entry which is preliminary data.</text>
</comment>
<evidence type="ECO:0000256" key="6">
    <source>
        <dbReference type="ARBA" id="ARBA00023211"/>
    </source>
</evidence>
<evidence type="ECO:0000256" key="4">
    <source>
        <dbReference type="ARBA" id="ARBA00023002"/>
    </source>
</evidence>
<comment type="cofactor">
    <cofactor evidence="1">
        <name>Mn(2+)</name>
        <dbReference type="ChEBI" id="CHEBI:29035"/>
    </cofactor>
</comment>
<dbReference type="SMART" id="SM01329">
    <property type="entry name" value="Iso_dh"/>
    <property type="match status" value="1"/>
</dbReference>
<evidence type="ECO:0000256" key="3">
    <source>
        <dbReference type="ARBA" id="ARBA00022723"/>
    </source>
</evidence>
<dbReference type="PANTHER" id="PTHR43275">
    <property type="entry name" value="D-MALATE DEHYDROGENASE [DECARBOXYLATING]"/>
    <property type="match status" value="1"/>
</dbReference>
<comment type="cofactor">
    <cofactor evidence="2">
        <name>Mg(2+)</name>
        <dbReference type="ChEBI" id="CHEBI:18420"/>
    </cofactor>
</comment>
<dbReference type="Pfam" id="PF00180">
    <property type="entry name" value="Iso_dh"/>
    <property type="match status" value="1"/>
</dbReference>
<evidence type="ECO:0000313" key="9">
    <source>
        <dbReference type="Proteomes" id="UP000886657"/>
    </source>
</evidence>
<dbReference type="InterPro" id="IPR050501">
    <property type="entry name" value="ICDH/IPMDH"/>
</dbReference>
<evidence type="ECO:0000256" key="5">
    <source>
        <dbReference type="ARBA" id="ARBA00023027"/>
    </source>
</evidence>
<evidence type="ECO:0000256" key="1">
    <source>
        <dbReference type="ARBA" id="ARBA00001936"/>
    </source>
</evidence>
<dbReference type="AlphaFoldDB" id="A0A9D7SGP3"/>
<reference evidence="8" key="1">
    <citation type="submission" date="2020-10" db="EMBL/GenBank/DDBJ databases">
        <title>Connecting structure to function with the recovery of over 1000 high-quality activated sludge metagenome-assembled genomes encoding full-length rRNA genes using long-read sequencing.</title>
        <authorList>
            <person name="Singleton C.M."/>
            <person name="Petriglieri F."/>
            <person name="Kristensen J.M."/>
            <person name="Kirkegaard R.H."/>
            <person name="Michaelsen T.Y."/>
            <person name="Andersen M.H."/>
            <person name="Karst S.M."/>
            <person name="Dueholm M.S."/>
            <person name="Nielsen P.H."/>
            <person name="Albertsen M."/>
        </authorList>
    </citation>
    <scope>NUCLEOTIDE SEQUENCE</scope>
    <source>
        <strain evidence="8">Skiv_18-Q3-R9-52_MAXAC.067</strain>
    </source>
</reference>
<protein>
    <submittedName>
        <fullName evidence="8">Isocitrate/isopropylmalate dehydrogenase family protein</fullName>
    </submittedName>
</protein>
<feature type="domain" description="Isopropylmalate dehydrogenase-like" evidence="7">
    <location>
        <begin position="6"/>
        <end position="337"/>
    </location>
</feature>
<dbReference type="GO" id="GO:0016491">
    <property type="term" value="F:oxidoreductase activity"/>
    <property type="evidence" value="ECO:0007669"/>
    <property type="project" value="UniProtKB-KW"/>
</dbReference>
<dbReference type="SUPFAM" id="SSF53659">
    <property type="entry name" value="Isocitrate/Isopropylmalate dehydrogenase-like"/>
    <property type="match status" value="1"/>
</dbReference>
<dbReference type="EMBL" id="JADKIO010000005">
    <property type="protein sequence ID" value="MBK9795686.1"/>
    <property type="molecule type" value="Genomic_DNA"/>
</dbReference>
<dbReference type="GO" id="GO:0046872">
    <property type="term" value="F:metal ion binding"/>
    <property type="evidence" value="ECO:0007669"/>
    <property type="project" value="UniProtKB-KW"/>
</dbReference>
<organism evidence="8 9">
    <name type="scientific">Candidatus Geothrix skivensis</name>
    <dbReference type="NCBI Taxonomy" id="2954439"/>
    <lineage>
        <taxon>Bacteria</taxon>
        <taxon>Pseudomonadati</taxon>
        <taxon>Acidobacteriota</taxon>
        <taxon>Holophagae</taxon>
        <taxon>Holophagales</taxon>
        <taxon>Holophagaceae</taxon>
        <taxon>Geothrix</taxon>
    </lineage>
</organism>
<gene>
    <name evidence="8" type="ORF">IPP58_04200</name>
</gene>
<accession>A0A9D7SGP3</accession>
<dbReference type="PANTHER" id="PTHR43275:SF1">
    <property type="entry name" value="D-MALATE DEHYDROGENASE [DECARBOXYLATING]"/>
    <property type="match status" value="1"/>
</dbReference>
<sequence length="343" mass="36820">MDTLVRIALLPGDGVGTEVMAEILPCLDWLESRGHRLEIYHLPFGAEHFLETGETLPEAAFEEIRDGFDAILFGAVGDPRIPDGRHAEEILLRLRQGLELTVNCRPCRPLWPGSRPVIDLEVYRENTEGPYCLQGSTEPDRAVDLAIHTEPAVRRLLQAAFHRAGTRGCSLTLAHKANVLKHGHGLWMRIFEELRAANPGIVARGMHADALLCALVQDPTPFGIIAADNYLGDLISDLCAAFVGGLGVAPSLSWAPHLPYRCSVLAEPVHGSAPDIAGRGQANPVGMFLSTALLCRHLGWESEAAALEGAVSLALAEGARTRDLGGTSSTAAMGAAIRAHLPR</sequence>
<dbReference type="InterPro" id="IPR024084">
    <property type="entry name" value="IsoPropMal-DH-like_dom"/>
</dbReference>
<dbReference type="Gene3D" id="3.40.718.10">
    <property type="entry name" value="Isopropylmalate Dehydrogenase"/>
    <property type="match status" value="1"/>
</dbReference>
<evidence type="ECO:0000256" key="2">
    <source>
        <dbReference type="ARBA" id="ARBA00001946"/>
    </source>
</evidence>
<keyword evidence="4" id="KW-0560">Oxidoreductase</keyword>
<evidence type="ECO:0000259" key="7">
    <source>
        <dbReference type="SMART" id="SM01329"/>
    </source>
</evidence>
<name>A0A9D7SGP3_9BACT</name>
<keyword evidence="6" id="KW-0464">Manganese</keyword>
<dbReference type="Proteomes" id="UP000886657">
    <property type="component" value="Unassembled WGS sequence"/>
</dbReference>
<evidence type="ECO:0000313" key="8">
    <source>
        <dbReference type="EMBL" id="MBK9795686.1"/>
    </source>
</evidence>